<sequence length="600" mass="68474">MKYTLKDLININEFKNITEQFYNLTKVPFCLLDNNQNVIFSKGDPFFHNQKIQSSQEMHIPIIIEQEHIATFVVGSSINKGVIADSHIKHFKCIANLIEEMATQQLHLKKIHEKDSQINMITNHEENCLDSILQNMPIMINAIDEKGNIIMWNRECELVTGYNADEIINNPKAMELLHPHKPYRDQLCNELLQNGREFRDWEVDITCKNGEIKTIMWSNILHSIPNLGWSIGTIGIDITKRKRMEEKLKQTSTELELIFKAIPDLYFLSELDGTIKDCKVNSISKFYVPIEEFIGKKFQEILPVPIIKRFEKAINQIKTSSAPVLMDYSLQLDDEIYYFEARLLPLFEDKIMIIVRDITERTITTELLKKSDTLNAVGQLAAGIAHKVRNPLTVIKGFMQLLQQEVGEDKEYLSLILSEISSIETVLQEFLSIAKQNATVFEPKKLCTILDNVVDLISTQAIMKNIRITLNVDVENLLVECCEIQLKQVFYSILQNSIEAIQNGQEIIISVKKHNSNEVKISILDKGIGIPSERIKRLGEPFYCTKEKGTGVGLMMSYRIIESHGGKISIKSQVGKGTTVTLFFPIYNGDSVGDVSTNDM</sequence>
<evidence type="ECO:0000256" key="2">
    <source>
        <dbReference type="ARBA" id="ARBA00012438"/>
    </source>
</evidence>
<dbReference type="InterPro" id="IPR000014">
    <property type="entry name" value="PAS"/>
</dbReference>
<evidence type="ECO:0000256" key="3">
    <source>
        <dbReference type="ARBA" id="ARBA00022553"/>
    </source>
</evidence>
<organism evidence="11 12">
    <name type="scientific">Bacillus mycoides</name>
    <dbReference type="NCBI Taxonomy" id="1405"/>
    <lineage>
        <taxon>Bacteria</taxon>
        <taxon>Bacillati</taxon>
        <taxon>Bacillota</taxon>
        <taxon>Bacilli</taxon>
        <taxon>Bacillales</taxon>
        <taxon>Bacillaceae</taxon>
        <taxon>Bacillus</taxon>
        <taxon>Bacillus cereus group</taxon>
    </lineage>
</organism>
<dbReference type="Pfam" id="PF02518">
    <property type="entry name" value="HATPase_c"/>
    <property type="match status" value="1"/>
</dbReference>
<dbReference type="SUPFAM" id="SSF55874">
    <property type="entry name" value="ATPase domain of HSP90 chaperone/DNA topoisomerase II/histidine kinase"/>
    <property type="match status" value="1"/>
</dbReference>
<evidence type="ECO:0000259" key="9">
    <source>
        <dbReference type="PROSITE" id="PS50109"/>
    </source>
</evidence>
<proteinExistence type="predicted"/>
<evidence type="ECO:0000256" key="7">
    <source>
        <dbReference type="ARBA" id="ARBA00022840"/>
    </source>
</evidence>
<dbReference type="RefSeq" id="WP_070144264.1">
    <property type="nucleotide sequence ID" value="NZ_LXLT01000054.1"/>
</dbReference>
<dbReference type="AlphaFoldDB" id="A0A1E8B4I1"/>
<dbReference type="InterPro" id="IPR013656">
    <property type="entry name" value="PAS_4"/>
</dbReference>
<dbReference type="Pfam" id="PF00512">
    <property type="entry name" value="HisKA"/>
    <property type="match status" value="1"/>
</dbReference>
<dbReference type="Gene3D" id="3.30.565.10">
    <property type="entry name" value="Histidine kinase-like ATPase, C-terminal domain"/>
    <property type="match status" value="1"/>
</dbReference>
<dbReference type="EC" id="2.7.13.3" evidence="2"/>
<evidence type="ECO:0000256" key="6">
    <source>
        <dbReference type="ARBA" id="ARBA00022777"/>
    </source>
</evidence>
<dbReference type="InterPro" id="IPR036097">
    <property type="entry name" value="HisK_dim/P_sf"/>
</dbReference>
<dbReference type="GO" id="GO:0006355">
    <property type="term" value="P:regulation of DNA-templated transcription"/>
    <property type="evidence" value="ECO:0007669"/>
    <property type="project" value="InterPro"/>
</dbReference>
<dbReference type="InterPro" id="IPR005467">
    <property type="entry name" value="His_kinase_dom"/>
</dbReference>
<evidence type="ECO:0000256" key="8">
    <source>
        <dbReference type="ARBA" id="ARBA00023012"/>
    </source>
</evidence>
<comment type="catalytic activity">
    <reaction evidence="1">
        <text>ATP + protein L-histidine = ADP + protein N-phospho-L-histidine.</text>
        <dbReference type="EC" id="2.7.13.3"/>
    </reaction>
</comment>
<dbReference type="Pfam" id="PF08448">
    <property type="entry name" value="PAS_4"/>
    <property type="match status" value="1"/>
</dbReference>
<dbReference type="CDD" id="cd00130">
    <property type="entry name" value="PAS"/>
    <property type="match status" value="1"/>
</dbReference>
<dbReference type="GO" id="GO:0005524">
    <property type="term" value="F:ATP binding"/>
    <property type="evidence" value="ECO:0007669"/>
    <property type="project" value="UniProtKB-KW"/>
</dbReference>
<feature type="domain" description="Histidine kinase" evidence="9">
    <location>
        <begin position="383"/>
        <end position="588"/>
    </location>
</feature>
<keyword evidence="7" id="KW-0067">ATP-binding</keyword>
<feature type="domain" description="PAS" evidence="10">
    <location>
        <begin position="125"/>
        <end position="179"/>
    </location>
</feature>
<accession>A0A1E8B4I1</accession>
<dbReference type="InterPro" id="IPR035965">
    <property type="entry name" value="PAS-like_dom_sf"/>
</dbReference>
<keyword evidence="8" id="KW-0902">Two-component regulatory system</keyword>
<protein>
    <recommendedName>
        <fullName evidence="2">histidine kinase</fullName>
        <ecNumber evidence="2">2.7.13.3</ecNumber>
    </recommendedName>
</protein>
<gene>
    <name evidence="11" type="ORF">BWGOE8_34980</name>
</gene>
<dbReference type="SMART" id="SM00091">
    <property type="entry name" value="PAS"/>
    <property type="match status" value="2"/>
</dbReference>
<dbReference type="InterPro" id="IPR003594">
    <property type="entry name" value="HATPase_dom"/>
</dbReference>
<dbReference type="NCBIfam" id="TIGR00229">
    <property type="entry name" value="sensory_box"/>
    <property type="match status" value="1"/>
</dbReference>
<dbReference type="InterPro" id="IPR004358">
    <property type="entry name" value="Sig_transdc_His_kin-like_C"/>
</dbReference>
<evidence type="ECO:0000256" key="5">
    <source>
        <dbReference type="ARBA" id="ARBA00022741"/>
    </source>
</evidence>
<keyword evidence="3" id="KW-0597">Phosphoprotein</keyword>
<evidence type="ECO:0000256" key="4">
    <source>
        <dbReference type="ARBA" id="ARBA00022679"/>
    </source>
</evidence>
<dbReference type="InterPro" id="IPR003661">
    <property type="entry name" value="HisK_dim/P_dom"/>
</dbReference>
<dbReference type="SMART" id="SM00387">
    <property type="entry name" value="HATPase_c"/>
    <property type="match status" value="1"/>
</dbReference>
<comment type="caution">
    <text evidence="11">The sequence shown here is derived from an EMBL/GenBank/DDBJ whole genome shotgun (WGS) entry which is preliminary data.</text>
</comment>
<dbReference type="GO" id="GO:0000155">
    <property type="term" value="F:phosphorelay sensor kinase activity"/>
    <property type="evidence" value="ECO:0007669"/>
    <property type="project" value="InterPro"/>
</dbReference>
<dbReference type="InterPro" id="IPR036890">
    <property type="entry name" value="HATPase_C_sf"/>
</dbReference>
<dbReference type="Gene3D" id="1.10.287.130">
    <property type="match status" value="1"/>
</dbReference>
<dbReference type="PROSITE" id="PS50109">
    <property type="entry name" value="HIS_KIN"/>
    <property type="match status" value="1"/>
</dbReference>
<evidence type="ECO:0000313" key="11">
    <source>
        <dbReference type="EMBL" id="OFD75537.1"/>
    </source>
</evidence>
<dbReference type="Pfam" id="PF00989">
    <property type="entry name" value="PAS"/>
    <property type="match status" value="1"/>
</dbReference>
<dbReference type="CDD" id="cd00082">
    <property type="entry name" value="HisKA"/>
    <property type="match status" value="1"/>
</dbReference>
<dbReference type="PROSITE" id="PS50112">
    <property type="entry name" value="PAS"/>
    <property type="match status" value="1"/>
</dbReference>
<dbReference type="Gene3D" id="3.30.450.20">
    <property type="entry name" value="PAS domain"/>
    <property type="match status" value="2"/>
</dbReference>
<dbReference type="Proteomes" id="UP000175706">
    <property type="component" value="Unassembled WGS sequence"/>
</dbReference>
<keyword evidence="5" id="KW-0547">Nucleotide-binding</keyword>
<evidence type="ECO:0000313" key="12">
    <source>
        <dbReference type="Proteomes" id="UP000175706"/>
    </source>
</evidence>
<keyword evidence="6 11" id="KW-0418">Kinase</keyword>
<evidence type="ECO:0000259" key="10">
    <source>
        <dbReference type="PROSITE" id="PS50112"/>
    </source>
</evidence>
<evidence type="ECO:0000256" key="1">
    <source>
        <dbReference type="ARBA" id="ARBA00000085"/>
    </source>
</evidence>
<dbReference type="SUPFAM" id="SSF55785">
    <property type="entry name" value="PYP-like sensor domain (PAS domain)"/>
    <property type="match status" value="2"/>
</dbReference>
<reference evidence="11 12" key="1">
    <citation type="submission" date="2016-05" db="EMBL/GenBank/DDBJ databases">
        <title>Bacillus thuringiensis and Bacillus weihenstephanensis as novel biocontrol agents of wilt causing Verticillium species.</title>
        <authorList>
            <person name="Hollensteiner J."/>
            <person name="Wemheuer F."/>
            <person name="Harting R."/>
            <person name="Kolarzyk A."/>
            <person name="Diaz-Valerio S."/>
            <person name="Poehlein A."/>
            <person name="Brzuszkiewicz E."/>
            <person name="Nesemann K."/>
            <person name="Braus-Stromeyer S."/>
            <person name="Braus G."/>
            <person name="Daniel R."/>
            <person name="Liesegang H."/>
        </authorList>
    </citation>
    <scope>NUCLEOTIDE SEQUENCE [LARGE SCALE GENOMIC DNA]</scope>
    <source>
        <strain evidence="11 12">GOE8</strain>
    </source>
</reference>
<dbReference type="EMBL" id="LXLT01000054">
    <property type="protein sequence ID" value="OFD75537.1"/>
    <property type="molecule type" value="Genomic_DNA"/>
</dbReference>
<keyword evidence="4" id="KW-0808">Transferase</keyword>
<dbReference type="PANTHER" id="PTHR43065">
    <property type="entry name" value="SENSOR HISTIDINE KINASE"/>
    <property type="match status" value="1"/>
</dbReference>
<name>A0A1E8B4I1_BACMY</name>
<dbReference type="PANTHER" id="PTHR43065:SF34">
    <property type="entry name" value="SPORULATION KINASE A"/>
    <property type="match status" value="1"/>
</dbReference>
<dbReference type="SMART" id="SM00388">
    <property type="entry name" value="HisKA"/>
    <property type="match status" value="1"/>
</dbReference>
<dbReference type="PRINTS" id="PR00344">
    <property type="entry name" value="BCTRLSENSOR"/>
</dbReference>
<dbReference type="PATRIC" id="fig|86662.25.peg.3591"/>
<dbReference type="SUPFAM" id="SSF47384">
    <property type="entry name" value="Homodimeric domain of signal transducing histidine kinase"/>
    <property type="match status" value="1"/>
</dbReference>
<dbReference type="InterPro" id="IPR013767">
    <property type="entry name" value="PAS_fold"/>
</dbReference>